<accession>A0A197KJL1</accession>
<keyword evidence="2" id="KW-1185">Reference proteome</keyword>
<proteinExistence type="predicted"/>
<dbReference type="EMBL" id="KV442011">
    <property type="protein sequence ID" value="OAQ36761.1"/>
    <property type="molecule type" value="Genomic_DNA"/>
</dbReference>
<evidence type="ECO:0000313" key="2">
    <source>
        <dbReference type="Proteomes" id="UP000078512"/>
    </source>
</evidence>
<evidence type="ECO:0000313" key="1">
    <source>
        <dbReference type="EMBL" id="OAQ36761.1"/>
    </source>
</evidence>
<protein>
    <submittedName>
        <fullName evidence="1">Uncharacterized protein</fullName>
    </submittedName>
</protein>
<reference evidence="1 2" key="1">
    <citation type="submission" date="2016-05" db="EMBL/GenBank/DDBJ databases">
        <title>Genome sequencing reveals origins of a unique bacterial endosymbiosis in the earliest lineages of terrestrial Fungi.</title>
        <authorList>
            <consortium name="DOE Joint Genome Institute"/>
            <person name="Uehling J."/>
            <person name="Gryganskyi A."/>
            <person name="Hameed K."/>
            <person name="Tschaplinski T."/>
            <person name="Misztal P."/>
            <person name="Wu S."/>
            <person name="Desiro A."/>
            <person name="Vande Pol N."/>
            <person name="Du Z.-Y."/>
            <person name="Zienkiewicz A."/>
            <person name="Zienkiewicz K."/>
            <person name="Morin E."/>
            <person name="Tisserant E."/>
            <person name="Splivallo R."/>
            <person name="Hainaut M."/>
            <person name="Henrissat B."/>
            <person name="Ohm R."/>
            <person name="Kuo A."/>
            <person name="Yan J."/>
            <person name="Lipzen A."/>
            <person name="Nolan M."/>
            <person name="Labutti K."/>
            <person name="Barry K."/>
            <person name="Goldstein A."/>
            <person name="Labbe J."/>
            <person name="Schadt C."/>
            <person name="Tuskan G."/>
            <person name="Grigoriev I."/>
            <person name="Martin F."/>
            <person name="Vilgalys R."/>
            <person name="Bonito G."/>
        </authorList>
    </citation>
    <scope>NUCLEOTIDE SEQUENCE [LARGE SCALE GENOMIC DNA]</scope>
    <source>
        <strain evidence="1 2">AG-77</strain>
    </source>
</reference>
<gene>
    <name evidence="1" type="ORF">K457DRAFT_12415</name>
</gene>
<name>A0A197KJL1_9FUNG</name>
<sequence>MSPTQQFRLGKDIESLALRQDANGTLFSQMDDITDIFPGALRFKPKRIAYYPNNVVEVVTATHSSNSLASNSTVSLSASSLCTHAYSTPKHLTRVTQDVSNQLLGRPMAALFSSESSIASLQLQLELSTDQQSSHHQQIVEQLIHMSSMPRLNIIGSINAV</sequence>
<dbReference type="Proteomes" id="UP000078512">
    <property type="component" value="Unassembled WGS sequence"/>
</dbReference>
<organism evidence="1 2">
    <name type="scientific">Linnemannia elongata AG-77</name>
    <dbReference type="NCBI Taxonomy" id="1314771"/>
    <lineage>
        <taxon>Eukaryota</taxon>
        <taxon>Fungi</taxon>
        <taxon>Fungi incertae sedis</taxon>
        <taxon>Mucoromycota</taxon>
        <taxon>Mortierellomycotina</taxon>
        <taxon>Mortierellomycetes</taxon>
        <taxon>Mortierellales</taxon>
        <taxon>Mortierellaceae</taxon>
        <taxon>Linnemannia</taxon>
    </lineage>
</organism>
<dbReference type="AlphaFoldDB" id="A0A197KJL1"/>
<dbReference type="OrthoDB" id="2427060at2759"/>